<dbReference type="GO" id="GO:0000122">
    <property type="term" value="P:negative regulation of transcription by RNA polymerase II"/>
    <property type="evidence" value="ECO:0007669"/>
    <property type="project" value="TreeGrafter"/>
</dbReference>
<dbReference type="OrthoDB" id="10265969at2759"/>
<feature type="domain" description="Histone deacetylase interacting" evidence="5">
    <location>
        <begin position="278"/>
        <end position="378"/>
    </location>
</feature>
<dbReference type="Pfam" id="PF02671">
    <property type="entry name" value="PAH"/>
    <property type="match status" value="2"/>
</dbReference>
<evidence type="ECO:0000256" key="1">
    <source>
        <dbReference type="ARBA" id="ARBA00004123"/>
    </source>
</evidence>
<dbReference type="Gene3D" id="1.20.1160.11">
    <property type="entry name" value="Paired amphipathic helix"/>
    <property type="match status" value="1"/>
</dbReference>
<protein>
    <submittedName>
        <fullName evidence="6">Transcriptional regulatory protein SIN3</fullName>
    </submittedName>
</protein>
<name>A0A1C7MNB9_GRIFR</name>
<dbReference type="InterPro" id="IPR039774">
    <property type="entry name" value="Sin3-like"/>
</dbReference>
<dbReference type="FunFam" id="1.20.1160.11:FF:000002">
    <property type="entry name" value="Paired amphipathic helix protein SIN3"/>
    <property type="match status" value="1"/>
</dbReference>
<keyword evidence="7" id="KW-1185">Reference proteome</keyword>
<evidence type="ECO:0000259" key="5">
    <source>
        <dbReference type="SMART" id="SM00761"/>
    </source>
</evidence>
<comment type="caution">
    <text evidence="6">The sequence shown here is derived from an EMBL/GenBank/DDBJ whole genome shotgun (WGS) entry which is preliminary data.</text>
</comment>
<dbReference type="SMART" id="SM00761">
    <property type="entry name" value="HDAC_interact"/>
    <property type="match status" value="1"/>
</dbReference>
<evidence type="ECO:0000256" key="3">
    <source>
        <dbReference type="ARBA" id="ARBA00023242"/>
    </source>
</evidence>
<evidence type="ECO:0000313" key="6">
    <source>
        <dbReference type="EMBL" id="OBZ78361.1"/>
    </source>
</evidence>
<feature type="region of interest" description="Disordered" evidence="4">
    <location>
        <begin position="68"/>
        <end position="190"/>
    </location>
</feature>
<organism evidence="6 7">
    <name type="scientific">Grifola frondosa</name>
    <name type="common">Maitake</name>
    <name type="synonym">Polyporus frondosus</name>
    <dbReference type="NCBI Taxonomy" id="5627"/>
    <lineage>
        <taxon>Eukaryota</taxon>
        <taxon>Fungi</taxon>
        <taxon>Dikarya</taxon>
        <taxon>Basidiomycota</taxon>
        <taxon>Agaricomycotina</taxon>
        <taxon>Agaricomycetes</taxon>
        <taxon>Polyporales</taxon>
        <taxon>Grifolaceae</taxon>
        <taxon>Grifola</taxon>
    </lineage>
</organism>
<dbReference type="AlphaFoldDB" id="A0A1C7MNB9"/>
<evidence type="ECO:0000256" key="2">
    <source>
        <dbReference type="ARBA" id="ARBA00022491"/>
    </source>
</evidence>
<dbReference type="STRING" id="5627.A0A1C7MNB9"/>
<reference evidence="6 7" key="1">
    <citation type="submission" date="2016-03" db="EMBL/GenBank/DDBJ databases">
        <title>Whole genome sequencing of Grifola frondosa 9006-11.</title>
        <authorList>
            <person name="Min B."/>
            <person name="Park H."/>
            <person name="Kim J.-G."/>
            <person name="Cho H."/>
            <person name="Oh Y.-L."/>
            <person name="Kong W.-S."/>
            <person name="Choi I.-G."/>
        </authorList>
    </citation>
    <scope>NUCLEOTIDE SEQUENCE [LARGE SCALE GENOMIC DNA]</scope>
    <source>
        <strain evidence="6 7">9006-11</strain>
    </source>
</reference>
<dbReference type="EMBL" id="LUGG01000002">
    <property type="protein sequence ID" value="OBZ78361.1"/>
    <property type="molecule type" value="Genomic_DNA"/>
</dbReference>
<evidence type="ECO:0000256" key="4">
    <source>
        <dbReference type="SAM" id="MobiDB-lite"/>
    </source>
</evidence>
<dbReference type="InterPro" id="IPR013194">
    <property type="entry name" value="HDAC_interact_dom"/>
</dbReference>
<dbReference type="Proteomes" id="UP000092993">
    <property type="component" value="Unassembled WGS sequence"/>
</dbReference>
<dbReference type="PANTHER" id="PTHR12346:SF0">
    <property type="entry name" value="SIN3A, ISOFORM G"/>
    <property type="match status" value="1"/>
</dbReference>
<sequence>MPPNDVRSQEQWSIAFLSARYPQGEVVRRVGELLKDAPDLMKDFVEFLPDKEMQMVELSRLAELEEIRKVATPVNDLRSSKRKAEGASTAASASTLPQKRKRKPVEREKDKEASKTTGNKAKKAKVQSAVNEVPSPSFTQRQAAVPSSPRRSAHAHPSQAHTHHVQPVPLPAPIPVTATQSSGPQPADDTQFFDRVKRALDNRETYNEFLKLVNLFTQDIIDTARLVRESRSFLGDGELMAQFKDILGWDERKERYISAEDVWTRPMGVLDRPTRDQLHVRYGSYRKLPASEVNVTCSGRDEMCKSVLNDEWVSQPTFASEDSGFLAHKKNIYEEALHRSEEERHEYDFHIEAVHRTIQMLEPLNNKIAQLSPEERNNFKLKPNLGGAGKSIHQRDVPAAAIPVVLTRLKQKHEEWKRAQREWNKVWREVDARNYCKSLDHQAITFRAADKKAITQKAFVNQIETARDEQMAKRASLIDPLFARTRPRHQLEFVVEDVSVLQDALKLTLSFLDRTQGHIVLADRKKIETFLRSFVPLFFMLDPVAFNAVFVHTTKRLIVTWS</sequence>
<dbReference type="SUPFAM" id="SSF47762">
    <property type="entry name" value="PAH2 domain"/>
    <property type="match status" value="2"/>
</dbReference>
<dbReference type="InterPro" id="IPR036600">
    <property type="entry name" value="PAH_sf"/>
</dbReference>
<comment type="subcellular location">
    <subcellularLocation>
        <location evidence="1">Nucleus</location>
    </subcellularLocation>
</comment>
<gene>
    <name evidence="6" type="primary">SIN3</name>
    <name evidence="6" type="ORF">A0H81_02632</name>
</gene>
<accession>A0A1C7MNB9</accession>
<evidence type="ECO:0000313" key="7">
    <source>
        <dbReference type="Proteomes" id="UP000092993"/>
    </source>
</evidence>
<feature type="compositionally biased region" description="Basic and acidic residues" evidence="4">
    <location>
        <begin position="105"/>
        <end position="114"/>
    </location>
</feature>
<dbReference type="InterPro" id="IPR003822">
    <property type="entry name" value="PAH"/>
</dbReference>
<proteinExistence type="predicted"/>
<feature type="compositionally biased region" description="Polar residues" evidence="4">
    <location>
        <begin position="128"/>
        <end position="142"/>
    </location>
</feature>
<dbReference type="PANTHER" id="PTHR12346">
    <property type="entry name" value="SIN3B-RELATED"/>
    <property type="match status" value="1"/>
</dbReference>
<keyword evidence="2" id="KW-0678">Repressor</keyword>
<dbReference type="GO" id="GO:0070822">
    <property type="term" value="C:Sin3-type complex"/>
    <property type="evidence" value="ECO:0007669"/>
    <property type="project" value="TreeGrafter"/>
</dbReference>
<dbReference type="GO" id="GO:0003714">
    <property type="term" value="F:transcription corepressor activity"/>
    <property type="evidence" value="ECO:0007669"/>
    <property type="project" value="InterPro"/>
</dbReference>
<keyword evidence="3" id="KW-0539">Nucleus</keyword>
<dbReference type="Pfam" id="PF08295">
    <property type="entry name" value="Sin3_corepress"/>
    <property type="match status" value="1"/>
</dbReference>